<dbReference type="GO" id="GO:0008745">
    <property type="term" value="F:N-acetylmuramoyl-L-alanine amidase activity"/>
    <property type="evidence" value="ECO:0007669"/>
    <property type="project" value="UniProtKB-EC"/>
</dbReference>
<evidence type="ECO:0000313" key="5">
    <source>
        <dbReference type="Proteomes" id="UP001589776"/>
    </source>
</evidence>
<dbReference type="RefSeq" id="WP_377469797.1">
    <property type="nucleotide sequence ID" value="NZ_JBHLWN010000031.1"/>
</dbReference>
<dbReference type="SMART" id="SM00646">
    <property type="entry name" value="Ami_3"/>
    <property type="match status" value="1"/>
</dbReference>
<sequence length="476" mass="49508">MTRLLKMVTLGAAILMALPAASADAAKVVVDPGHGGKDPGARGVNGLYESYVNLDISLKLRDELVRRGYEVVMTRTDDVYLSLPQRVEFTNEQSGDLFVSVHANWYKQPSTNGSMVLYYDDSAPQADYPASAEMKALTPESRTLAQNVQNRLVDAAGTADLGLTKSAVYVVRMGTVPSILVETGFLSNAGDAKLLADDNARRRMAAGIASGIEAYYPPTDPSLGEFQDLRRHWSKEAVLRLHERGIVEGAGSGFMPERAMTRAEFVTMLERAMPLPACVDAGAGGTAAADDAEADGAADTVAALKSGAGGKAPVMKPQASGGSNAAAAPATSVAGAVYGCSPEASTAFTDAAPSHWAYASLQKAVRSGLLQGYPDGTLRPDSPLKRAEAAALLQRYGSAARLALPVPGTAVPAASAAPFADVPGTYWAAADIAALAGAGVIDGAKNGQFQPERAMTRAEMAAMLDRYLAALPASSR</sequence>
<keyword evidence="5" id="KW-1185">Reference proteome</keyword>
<dbReference type="EMBL" id="JBHLWN010000031">
    <property type="protein sequence ID" value="MFC0212604.1"/>
    <property type="molecule type" value="Genomic_DNA"/>
</dbReference>
<dbReference type="EC" id="3.5.1.28" evidence="4"/>
<accession>A0ABV6DIY5</accession>
<evidence type="ECO:0000256" key="1">
    <source>
        <dbReference type="ARBA" id="ARBA00022801"/>
    </source>
</evidence>
<protein>
    <submittedName>
        <fullName evidence="4">N-acetylmuramoyl-L-alanine amidase</fullName>
        <ecNumber evidence="4">3.5.1.28</ecNumber>
    </submittedName>
</protein>
<proteinExistence type="predicted"/>
<feature type="domain" description="SLH" evidence="3">
    <location>
        <begin position="221"/>
        <end position="283"/>
    </location>
</feature>
<dbReference type="Pfam" id="PF00395">
    <property type="entry name" value="SLH"/>
    <property type="match status" value="3"/>
</dbReference>
<keyword evidence="2" id="KW-0732">Signal</keyword>
<feature type="domain" description="SLH" evidence="3">
    <location>
        <begin position="415"/>
        <end position="476"/>
    </location>
</feature>
<dbReference type="SUPFAM" id="SSF53187">
    <property type="entry name" value="Zn-dependent exopeptidases"/>
    <property type="match status" value="1"/>
</dbReference>
<reference evidence="4 5" key="1">
    <citation type="submission" date="2024-09" db="EMBL/GenBank/DDBJ databases">
        <authorList>
            <person name="Sun Q."/>
            <person name="Mori K."/>
        </authorList>
    </citation>
    <scope>NUCLEOTIDE SEQUENCE [LARGE SCALE GENOMIC DNA]</scope>
    <source>
        <strain evidence="4 5">CCM 7759</strain>
    </source>
</reference>
<evidence type="ECO:0000313" key="4">
    <source>
        <dbReference type="EMBL" id="MFC0212604.1"/>
    </source>
</evidence>
<dbReference type="Pfam" id="PF01520">
    <property type="entry name" value="Amidase_3"/>
    <property type="match status" value="1"/>
</dbReference>
<dbReference type="PROSITE" id="PS51272">
    <property type="entry name" value="SLH"/>
    <property type="match status" value="3"/>
</dbReference>
<feature type="signal peptide" evidence="2">
    <location>
        <begin position="1"/>
        <end position="25"/>
    </location>
</feature>
<dbReference type="PANTHER" id="PTHR30404">
    <property type="entry name" value="N-ACETYLMURAMOYL-L-ALANINE AMIDASE"/>
    <property type="match status" value="1"/>
</dbReference>
<gene>
    <name evidence="4" type="ORF">ACFFK0_09020</name>
</gene>
<dbReference type="InterPro" id="IPR002508">
    <property type="entry name" value="MurNAc-LAA_cat"/>
</dbReference>
<dbReference type="InterPro" id="IPR001119">
    <property type="entry name" value="SLH_dom"/>
</dbReference>
<dbReference type="Proteomes" id="UP001589776">
    <property type="component" value="Unassembled WGS sequence"/>
</dbReference>
<dbReference type="CDD" id="cd02696">
    <property type="entry name" value="MurNAc-LAA"/>
    <property type="match status" value="1"/>
</dbReference>
<feature type="domain" description="SLH" evidence="3">
    <location>
        <begin position="344"/>
        <end position="407"/>
    </location>
</feature>
<name>A0ABV6DIY5_9BACL</name>
<keyword evidence="1 4" id="KW-0378">Hydrolase</keyword>
<feature type="chain" id="PRO_5047263037" evidence="2">
    <location>
        <begin position="26"/>
        <end position="476"/>
    </location>
</feature>
<evidence type="ECO:0000256" key="2">
    <source>
        <dbReference type="SAM" id="SignalP"/>
    </source>
</evidence>
<comment type="caution">
    <text evidence="4">The sequence shown here is derived from an EMBL/GenBank/DDBJ whole genome shotgun (WGS) entry which is preliminary data.</text>
</comment>
<evidence type="ECO:0000259" key="3">
    <source>
        <dbReference type="PROSITE" id="PS51272"/>
    </source>
</evidence>
<dbReference type="PANTHER" id="PTHR30404:SF0">
    <property type="entry name" value="N-ACETYLMURAMOYL-L-ALANINE AMIDASE AMIC"/>
    <property type="match status" value="1"/>
</dbReference>
<organism evidence="4 5">
    <name type="scientific">Paenibacillus chartarius</name>
    <dbReference type="NCBI Taxonomy" id="747481"/>
    <lineage>
        <taxon>Bacteria</taxon>
        <taxon>Bacillati</taxon>
        <taxon>Bacillota</taxon>
        <taxon>Bacilli</taxon>
        <taxon>Bacillales</taxon>
        <taxon>Paenibacillaceae</taxon>
        <taxon>Paenibacillus</taxon>
    </lineage>
</organism>
<dbReference type="InterPro" id="IPR050695">
    <property type="entry name" value="N-acetylmuramoyl_amidase_3"/>
</dbReference>
<dbReference type="Gene3D" id="3.40.630.40">
    <property type="entry name" value="Zn-dependent exopeptidases"/>
    <property type="match status" value="1"/>
</dbReference>